<sequence length="136" mass="15404">MPQAIYVNLPVADLPRAMRFFEALGFAFNPRFTNEQAAALVISDTIFAMLHTPDSFRRFTRKPIADAASTTEVLLALQLESRTRVDELMAKVLAAGGREAREPEEYDFMYGRAFEDPDGHIWELFWMDAADEAESP</sequence>
<keyword evidence="1" id="KW-0223">Dioxygenase</keyword>
<dbReference type="RefSeq" id="WP_094041098.1">
    <property type="nucleotide sequence ID" value="NZ_CP012621.1"/>
</dbReference>
<dbReference type="OrthoDB" id="4265398at2"/>
<dbReference type="EMBL" id="CP012621">
    <property type="protein sequence ID" value="ATG73878.1"/>
    <property type="molecule type" value="Genomic_DNA"/>
</dbReference>
<keyword evidence="1" id="KW-0560">Oxidoreductase</keyword>
<protein>
    <submittedName>
        <fullName evidence="1">Extradiol dioxygenase</fullName>
    </submittedName>
</protein>
<keyword evidence="2" id="KW-1185">Reference proteome</keyword>
<dbReference type="Gene3D" id="3.10.180.10">
    <property type="entry name" value="2,3-Dihydroxybiphenyl 1,2-Dioxygenase, domain 1"/>
    <property type="match status" value="1"/>
</dbReference>
<evidence type="ECO:0000313" key="1">
    <source>
        <dbReference type="EMBL" id="ATG73878.1"/>
    </source>
</evidence>
<dbReference type="PROSITE" id="PS51819">
    <property type="entry name" value="VOC"/>
    <property type="match status" value="1"/>
</dbReference>
<accession>A0A231MUG8</accession>
<reference evidence="2" key="1">
    <citation type="submission" date="2015-09" db="EMBL/GenBank/DDBJ databases">
        <authorList>
            <person name="Shao Z."/>
            <person name="Wang L."/>
        </authorList>
    </citation>
    <scope>NUCLEOTIDE SEQUENCE [LARGE SCALE GENOMIC DNA]</scope>
    <source>
        <strain evidence="2">F13-1</strain>
    </source>
</reference>
<dbReference type="PANTHER" id="PTHR36503:SF2">
    <property type="entry name" value="BLR2408 PROTEIN"/>
    <property type="match status" value="1"/>
</dbReference>
<dbReference type="PANTHER" id="PTHR36503">
    <property type="entry name" value="BLR2520 PROTEIN"/>
    <property type="match status" value="1"/>
</dbReference>
<proteinExistence type="predicted"/>
<dbReference type="SUPFAM" id="SSF54593">
    <property type="entry name" value="Glyoxalase/Bleomycin resistance protein/Dihydroxybiphenyl dioxygenase"/>
    <property type="match status" value="1"/>
</dbReference>
<dbReference type="Pfam" id="PF00903">
    <property type="entry name" value="Glyoxalase"/>
    <property type="match status" value="1"/>
</dbReference>
<organism evidence="1 2">
    <name type="scientific">Zobellella denitrificans</name>
    <dbReference type="NCBI Taxonomy" id="347534"/>
    <lineage>
        <taxon>Bacteria</taxon>
        <taxon>Pseudomonadati</taxon>
        <taxon>Pseudomonadota</taxon>
        <taxon>Gammaproteobacteria</taxon>
        <taxon>Aeromonadales</taxon>
        <taxon>Aeromonadaceae</taxon>
        <taxon>Zobellella</taxon>
    </lineage>
</organism>
<gene>
    <name evidence="1" type="ORF">AN401_08415</name>
</gene>
<dbReference type="InterPro" id="IPR037523">
    <property type="entry name" value="VOC_core"/>
</dbReference>
<dbReference type="InterPro" id="IPR004360">
    <property type="entry name" value="Glyas_Fos-R_dOase_dom"/>
</dbReference>
<evidence type="ECO:0000313" key="2">
    <source>
        <dbReference type="Proteomes" id="UP000217763"/>
    </source>
</evidence>
<name>A0A231MUG8_9GAMM</name>
<dbReference type="InterPro" id="IPR029068">
    <property type="entry name" value="Glyas_Bleomycin-R_OHBP_Dase"/>
</dbReference>
<dbReference type="GO" id="GO:0051213">
    <property type="term" value="F:dioxygenase activity"/>
    <property type="evidence" value="ECO:0007669"/>
    <property type="project" value="UniProtKB-KW"/>
</dbReference>
<dbReference type="Proteomes" id="UP000217763">
    <property type="component" value="Chromosome"/>
</dbReference>
<dbReference type="KEGG" id="zdf:AN401_08415"/>
<dbReference type="AlphaFoldDB" id="A0A231MUG8"/>